<dbReference type="Proteomes" id="UP000886501">
    <property type="component" value="Unassembled WGS sequence"/>
</dbReference>
<organism evidence="1 2">
    <name type="scientific">Thelephora ganbajun</name>
    <name type="common">Ganba fungus</name>
    <dbReference type="NCBI Taxonomy" id="370292"/>
    <lineage>
        <taxon>Eukaryota</taxon>
        <taxon>Fungi</taxon>
        <taxon>Dikarya</taxon>
        <taxon>Basidiomycota</taxon>
        <taxon>Agaricomycotina</taxon>
        <taxon>Agaricomycetes</taxon>
        <taxon>Thelephorales</taxon>
        <taxon>Thelephoraceae</taxon>
        <taxon>Thelephora</taxon>
    </lineage>
</organism>
<dbReference type="EMBL" id="MU117972">
    <property type="protein sequence ID" value="KAF9651827.1"/>
    <property type="molecule type" value="Genomic_DNA"/>
</dbReference>
<evidence type="ECO:0000313" key="1">
    <source>
        <dbReference type="EMBL" id="KAF9651827.1"/>
    </source>
</evidence>
<reference evidence="1" key="1">
    <citation type="submission" date="2019-10" db="EMBL/GenBank/DDBJ databases">
        <authorList>
            <consortium name="DOE Joint Genome Institute"/>
            <person name="Kuo A."/>
            <person name="Miyauchi S."/>
            <person name="Kiss E."/>
            <person name="Drula E."/>
            <person name="Kohler A."/>
            <person name="Sanchez-Garcia M."/>
            <person name="Andreopoulos B."/>
            <person name="Barry K.W."/>
            <person name="Bonito G."/>
            <person name="Buee M."/>
            <person name="Carver A."/>
            <person name="Chen C."/>
            <person name="Cichocki N."/>
            <person name="Clum A."/>
            <person name="Culley D."/>
            <person name="Crous P.W."/>
            <person name="Fauchery L."/>
            <person name="Girlanda M."/>
            <person name="Hayes R."/>
            <person name="Keri Z."/>
            <person name="Labutti K."/>
            <person name="Lipzen A."/>
            <person name="Lombard V."/>
            <person name="Magnuson J."/>
            <person name="Maillard F."/>
            <person name="Morin E."/>
            <person name="Murat C."/>
            <person name="Nolan M."/>
            <person name="Ohm R."/>
            <person name="Pangilinan J."/>
            <person name="Pereira M."/>
            <person name="Perotto S."/>
            <person name="Peter M."/>
            <person name="Riley R."/>
            <person name="Sitrit Y."/>
            <person name="Stielow B."/>
            <person name="Szollosi G."/>
            <person name="Zifcakova L."/>
            <person name="Stursova M."/>
            <person name="Spatafora J.W."/>
            <person name="Tedersoo L."/>
            <person name="Vaario L.-M."/>
            <person name="Yamada A."/>
            <person name="Yan M."/>
            <person name="Wang P."/>
            <person name="Xu J."/>
            <person name="Bruns T."/>
            <person name="Baldrian P."/>
            <person name="Vilgalys R."/>
            <person name="Henrissat B."/>
            <person name="Grigoriev I.V."/>
            <person name="Hibbett D."/>
            <person name="Nagy L.G."/>
            <person name="Martin F.M."/>
        </authorList>
    </citation>
    <scope>NUCLEOTIDE SEQUENCE</scope>
    <source>
        <strain evidence="1">P2</strain>
    </source>
</reference>
<proteinExistence type="predicted"/>
<evidence type="ECO:0000313" key="2">
    <source>
        <dbReference type="Proteomes" id="UP000886501"/>
    </source>
</evidence>
<sequence length="106" mass="12379">MAMARRNNMCLVPPAPTFVWRSADVVESTLEFDARRTRKVYSRIVGDCVSSIRFCEIAVHPKHFHEIWSDPIMKVYRPWKRFHRNSRSAEAHPRAAGPPKCSRWAN</sequence>
<name>A0ACB6ZQA9_THEGA</name>
<gene>
    <name evidence="1" type="ORF">BDM02DRAFT_3109882</name>
</gene>
<protein>
    <submittedName>
        <fullName evidence="1">Uncharacterized protein</fullName>
    </submittedName>
</protein>
<accession>A0ACB6ZQA9</accession>
<comment type="caution">
    <text evidence="1">The sequence shown here is derived from an EMBL/GenBank/DDBJ whole genome shotgun (WGS) entry which is preliminary data.</text>
</comment>
<reference evidence="1" key="2">
    <citation type="journal article" date="2020" name="Nat. Commun.">
        <title>Large-scale genome sequencing of mycorrhizal fungi provides insights into the early evolution of symbiotic traits.</title>
        <authorList>
            <person name="Miyauchi S."/>
            <person name="Kiss E."/>
            <person name="Kuo A."/>
            <person name="Drula E."/>
            <person name="Kohler A."/>
            <person name="Sanchez-Garcia M."/>
            <person name="Morin E."/>
            <person name="Andreopoulos B."/>
            <person name="Barry K.W."/>
            <person name="Bonito G."/>
            <person name="Buee M."/>
            <person name="Carver A."/>
            <person name="Chen C."/>
            <person name="Cichocki N."/>
            <person name="Clum A."/>
            <person name="Culley D."/>
            <person name="Crous P.W."/>
            <person name="Fauchery L."/>
            <person name="Girlanda M."/>
            <person name="Hayes R.D."/>
            <person name="Keri Z."/>
            <person name="LaButti K."/>
            <person name="Lipzen A."/>
            <person name="Lombard V."/>
            <person name="Magnuson J."/>
            <person name="Maillard F."/>
            <person name="Murat C."/>
            <person name="Nolan M."/>
            <person name="Ohm R.A."/>
            <person name="Pangilinan J."/>
            <person name="Pereira M.F."/>
            <person name="Perotto S."/>
            <person name="Peter M."/>
            <person name="Pfister S."/>
            <person name="Riley R."/>
            <person name="Sitrit Y."/>
            <person name="Stielow J.B."/>
            <person name="Szollosi G."/>
            <person name="Zifcakova L."/>
            <person name="Stursova M."/>
            <person name="Spatafora J.W."/>
            <person name="Tedersoo L."/>
            <person name="Vaario L.M."/>
            <person name="Yamada A."/>
            <person name="Yan M."/>
            <person name="Wang P."/>
            <person name="Xu J."/>
            <person name="Bruns T."/>
            <person name="Baldrian P."/>
            <person name="Vilgalys R."/>
            <person name="Dunand C."/>
            <person name="Henrissat B."/>
            <person name="Grigoriev I.V."/>
            <person name="Hibbett D."/>
            <person name="Nagy L.G."/>
            <person name="Martin F.M."/>
        </authorList>
    </citation>
    <scope>NUCLEOTIDE SEQUENCE</scope>
    <source>
        <strain evidence="1">P2</strain>
    </source>
</reference>
<keyword evidence="2" id="KW-1185">Reference proteome</keyword>